<dbReference type="KEGG" id="hhg:XM38_003200"/>
<reference evidence="4 5" key="1">
    <citation type="journal article" date="2016" name="Biochim. Biophys. Acta">
        <title>Characterization of red-shifted phycobilisomes isolated from the chlorophyll f-containing cyanobacterium Halomicronema hongdechloris.</title>
        <authorList>
            <person name="Li Y."/>
            <person name="Lin Y."/>
            <person name="Garvey C.J."/>
            <person name="Birch D."/>
            <person name="Corkery R.W."/>
            <person name="Loughlin P.C."/>
            <person name="Scheer H."/>
            <person name="Willows R.D."/>
            <person name="Chen M."/>
        </authorList>
    </citation>
    <scope>NUCLEOTIDE SEQUENCE [LARGE SCALE GENOMIC DNA]</scope>
    <source>
        <strain evidence="4 5">C2206</strain>
    </source>
</reference>
<dbReference type="Gene3D" id="2.60.40.790">
    <property type="match status" value="1"/>
</dbReference>
<feature type="domain" description="ArsA/GET3 Anion-transporting ATPase-like" evidence="2">
    <location>
        <begin position="4"/>
        <end position="251"/>
    </location>
</feature>
<evidence type="ECO:0000313" key="4">
    <source>
        <dbReference type="EMBL" id="ASC69393.1"/>
    </source>
</evidence>
<gene>
    <name evidence="4" type="primary">arsA_1</name>
    <name evidence="4" type="ORF">XM38_003200</name>
</gene>
<dbReference type="InterPro" id="IPR053262">
    <property type="entry name" value="ArsA_ATPase-like"/>
</dbReference>
<evidence type="ECO:0000259" key="2">
    <source>
        <dbReference type="Pfam" id="PF02374"/>
    </source>
</evidence>
<dbReference type="PANTHER" id="PTHR43868:SF1">
    <property type="entry name" value="P-LOOP CONTAINING NUCLEOSIDE TRIPHOSPHATE HYDROLASES SUPERFAMILY PROTEIN"/>
    <property type="match status" value="1"/>
</dbReference>
<dbReference type="RefSeq" id="WP_080810693.1">
    <property type="nucleotide sequence ID" value="NZ_CP021983.2"/>
</dbReference>
<dbReference type="SUPFAM" id="SSF52540">
    <property type="entry name" value="P-loop containing nucleoside triphosphate hydrolases"/>
    <property type="match status" value="1"/>
</dbReference>
<evidence type="ECO:0000313" key="5">
    <source>
        <dbReference type="Proteomes" id="UP000191901"/>
    </source>
</evidence>
<organism evidence="4 5">
    <name type="scientific">Halomicronema hongdechloris C2206</name>
    <dbReference type="NCBI Taxonomy" id="1641165"/>
    <lineage>
        <taxon>Bacteria</taxon>
        <taxon>Bacillati</taxon>
        <taxon>Cyanobacteriota</taxon>
        <taxon>Cyanophyceae</taxon>
        <taxon>Nodosilineales</taxon>
        <taxon>Nodosilineaceae</taxon>
        <taxon>Halomicronema</taxon>
    </lineage>
</organism>
<dbReference type="CDD" id="cd02035">
    <property type="entry name" value="ArsA"/>
    <property type="match status" value="1"/>
</dbReference>
<dbReference type="AlphaFoldDB" id="A0A1Z3HGG0"/>
<dbReference type="InterPro" id="IPR025723">
    <property type="entry name" value="ArsA/GET3_ATPase-like"/>
</dbReference>
<comment type="similarity">
    <text evidence="1">Belongs to the arsA ATPase family.</text>
</comment>
<keyword evidence="5" id="KW-1185">Reference proteome</keyword>
<protein>
    <submittedName>
        <fullName evidence="4">Arsenic transporting ATPase</fullName>
    </submittedName>
</protein>
<dbReference type="STRING" id="1641165.XM38_15375"/>
<dbReference type="OrthoDB" id="9780677at2"/>
<accession>A0A1Z3HGG0</accession>
<dbReference type="InterPro" id="IPR040612">
    <property type="entry name" value="ArsA_HSP20-like"/>
</dbReference>
<dbReference type="Gene3D" id="3.40.50.300">
    <property type="entry name" value="P-loop containing nucleotide triphosphate hydrolases"/>
    <property type="match status" value="1"/>
</dbReference>
<dbReference type="Pfam" id="PF17886">
    <property type="entry name" value="ArsA_HSP20"/>
    <property type="match status" value="1"/>
</dbReference>
<proteinExistence type="inferred from homology"/>
<dbReference type="Pfam" id="PF02374">
    <property type="entry name" value="ArsA_ATPase"/>
    <property type="match status" value="1"/>
</dbReference>
<evidence type="ECO:0000256" key="1">
    <source>
        <dbReference type="ARBA" id="ARBA00011040"/>
    </source>
</evidence>
<evidence type="ECO:0000259" key="3">
    <source>
        <dbReference type="Pfam" id="PF17886"/>
    </source>
</evidence>
<dbReference type="InterPro" id="IPR027417">
    <property type="entry name" value="P-loop_NTPase"/>
</dbReference>
<sequence>MAFILTFLGKGGSGRSTLAIATAQKFARQGKAVLLATQDAGPVVGTQLGQSLTATPQSVETNLWAMQLRSATLLEQSWDAVKALEAQYLRTPFFKEVYGQELGVLPGMDEALALDALRRYDASGDYDVIVYDGAGDQTTLRMFGLPEILDWYLRRFRQVFEASDLGKALSPFIQPIANAVLAGDWAGRLEQPSQQAADLLGQGRTAINDPTRVLACLVTTPEAAAVATARHLWGGAQQIGLAVGAVLVNQTTAGTLEPEVFAPLSNHAIPALATQDWAALIDALPDFNQLAQSAPRPIVIDVPARRVSLFLPSFDKTQVTLTQYGPEVTVEAGDQRRNLLLPEELRGRPVQGAKFQDRSLVISF</sequence>
<dbReference type="EMBL" id="CP021983">
    <property type="protein sequence ID" value="ASC69393.1"/>
    <property type="molecule type" value="Genomic_DNA"/>
</dbReference>
<dbReference type="PANTHER" id="PTHR43868">
    <property type="entry name" value="OS02G0711200 PROTEIN"/>
    <property type="match status" value="1"/>
</dbReference>
<feature type="domain" description="ArsA HSP20-like" evidence="3">
    <location>
        <begin position="306"/>
        <end position="364"/>
    </location>
</feature>
<dbReference type="InterPro" id="IPR008978">
    <property type="entry name" value="HSP20-like_chaperone"/>
</dbReference>
<dbReference type="Proteomes" id="UP000191901">
    <property type="component" value="Chromosome"/>
</dbReference>
<name>A0A1Z3HGG0_9CYAN</name>